<dbReference type="PIRSF" id="PIRSF005673">
    <property type="entry name" value="Importin_alpha"/>
    <property type="match status" value="1"/>
</dbReference>
<keyword evidence="2 5" id="KW-0813">Transport</keyword>
<protein>
    <recommendedName>
        <fullName evidence="5">Importin subunit alpha</fullName>
    </recommendedName>
</protein>
<evidence type="ECO:0000256" key="6">
    <source>
        <dbReference type="PROSITE-ProRule" id="PRU00259"/>
    </source>
</evidence>
<keyword evidence="3" id="KW-0677">Repeat</keyword>
<dbReference type="AlphaFoldDB" id="A0AAU9JAP3"/>
<dbReference type="Pfam" id="PF25801">
    <property type="entry name" value="HEAT_GCN1_C_2"/>
    <property type="match status" value="1"/>
</dbReference>
<evidence type="ECO:0000256" key="4">
    <source>
        <dbReference type="ARBA" id="ARBA00022927"/>
    </source>
</evidence>
<dbReference type="SMART" id="SM00185">
    <property type="entry name" value="ARM"/>
    <property type="match status" value="5"/>
</dbReference>
<evidence type="ECO:0000313" key="8">
    <source>
        <dbReference type="Proteomes" id="UP001162131"/>
    </source>
</evidence>
<dbReference type="PROSITE" id="PS50176">
    <property type="entry name" value="ARM_REPEAT"/>
    <property type="match status" value="1"/>
</dbReference>
<dbReference type="GO" id="GO:0061608">
    <property type="term" value="F:nuclear import signal receptor activity"/>
    <property type="evidence" value="ECO:0007669"/>
    <property type="project" value="InterPro"/>
</dbReference>
<dbReference type="InterPro" id="IPR000225">
    <property type="entry name" value="Armadillo"/>
</dbReference>
<comment type="similarity">
    <text evidence="1 5">Belongs to the importin alpha family.</text>
</comment>
<reference evidence="7" key="1">
    <citation type="submission" date="2021-09" db="EMBL/GenBank/DDBJ databases">
        <authorList>
            <consortium name="AG Swart"/>
            <person name="Singh M."/>
            <person name="Singh A."/>
            <person name="Seah K."/>
            <person name="Emmerich C."/>
        </authorList>
    </citation>
    <scope>NUCLEOTIDE SEQUENCE</scope>
    <source>
        <strain evidence="7">ATCC30299</strain>
    </source>
</reference>
<evidence type="ECO:0000313" key="7">
    <source>
        <dbReference type="EMBL" id="CAG9324340.1"/>
    </source>
</evidence>
<dbReference type="EMBL" id="CAJZBQ010000036">
    <property type="protein sequence ID" value="CAG9324340.1"/>
    <property type="molecule type" value="Genomic_DNA"/>
</dbReference>
<dbReference type="InterPro" id="IPR011989">
    <property type="entry name" value="ARM-like"/>
</dbReference>
<sequence length="489" mass="55438">MSKYLDFHPTRQMLNLPFSTQKLNIQKIKGAIEKSKTQRSDLADAFRKLSISTQESKSEKSFYKSSYEIEDIPELVEALKNPDDQSHLFAAQGFRKILSLADPHISEVLRAGILPYTIEWIQRYDFPELQMEGAWILTNISYGDHEYVELVVNSGALPLLINLMNSENEDVRDQAIWALGNLCGDTDEYRQLAINLGGLNELIRVVKYSQRISTIREGCWAISNICIYKFINFQLVEEIIPLAANFLNESQHSGIISDCILILARLCEGCEESISLLLKCGNIIPKIIWYLTSNLTMFVVPSLRVIRAISTDSSPYLKNTIKMQIIPILSGLLDSDYRGIRKDSAWCLAKLCTAEYLDTLFVNSIFTKITNLISTENENLTKRQFLLFLTSAVSACNTAQMTQLIQMNLISTLCGALRSDDKSILTLALESLMYTLTFNRQSTVEVNQSLLELIDECGGCQNLEDLRANPNIRIQQKLYEILNFLCEAE</sequence>
<dbReference type="GO" id="GO:0005737">
    <property type="term" value="C:cytoplasm"/>
    <property type="evidence" value="ECO:0007669"/>
    <property type="project" value="InterPro"/>
</dbReference>
<feature type="repeat" description="ARM" evidence="6">
    <location>
        <begin position="155"/>
        <end position="197"/>
    </location>
</feature>
<dbReference type="Proteomes" id="UP001162131">
    <property type="component" value="Unassembled WGS sequence"/>
</dbReference>
<keyword evidence="8" id="KW-1185">Reference proteome</keyword>
<dbReference type="InterPro" id="IPR016024">
    <property type="entry name" value="ARM-type_fold"/>
</dbReference>
<organism evidence="7 8">
    <name type="scientific">Blepharisma stoltei</name>
    <dbReference type="NCBI Taxonomy" id="1481888"/>
    <lineage>
        <taxon>Eukaryota</taxon>
        <taxon>Sar</taxon>
        <taxon>Alveolata</taxon>
        <taxon>Ciliophora</taxon>
        <taxon>Postciliodesmatophora</taxon>
        <taxon>Heterotrichea</taxon>
        <taxon>Heterotrichida</taxon>
        <taxon>Blepharismidae</taxon>
        <taxon>Blepharisma</taxon>
    </lineage>
</organism>
<evidence type="ECO:0000256" key="5">
    <source>
        <dbReference type="PIRNR" id="PIRNR005673"/>
    </source>
</evidence>
<evidence type="ECO:0000256" key="3">
    <source>
        <dbReference type="ARBA" id="ARBA00022737"/>
    </source>
</evidence>
<dbReference type="InterPro" id="IPR024931">
    <property type="entry name" value="Importin_alpha"/>
</dbReference>
<evidence type="ECO:0000256" key="2">
    <source>
        <dbReference type="ARBA" id="ARBA00022448"/>
    </source>
</evidence>
<dbReference type="Pfam" id="PF00514">
    <property type="entry name" value="Arm"/>
    <property type="match status" value="2"/>
</dbReference>
<name>A0AAU9JAP3_9CILI</name>
<dbReference type="SUPFAM" id="SSF48371">
    <property type="entry name" value="ARM repeat"/>
    <property type="match status" value="1"/>
</dbReference>
<dbReference type="Gene3D" id="1.25.10.10">
    <property type="entry name" value="Leucine-rich Repeat Variant"/>
    <property type="match status" value="1"/>
</dbReference>
<accession>A0AAU9JAP3</accession>
<gene>
    <name evidence="7" type="ORF">BSTOLATCC_MIC36132</name>
</gene>
<proteinExistence type="inferred from homology"/>
<evidence type="ECO:0000256" key="1">
    <source>
        <dbReference type="ARBA" id="ARBA00010394"/>
    </source>
</evidence>
<dbReference type="GO" id="GO:0006606">
    <property type="term" value="P:protein import into nucleus"/>
    <property type="evidence" value="ECO:0007669"/>
    <property type="project" value="InterPro"/>
</dbReference>
<dbReference type="PANTHER" id="PTHR23316">
    <property type="entry name" value="IMPORTIN ALPHA"/>
    <property type="match status" value="1"/>
</dbReference>
<keyword evidence="4 5" id="KW-0653">Protein transport</keyword>
<comment type="caution">
    <text evidence="7">The sequence shown here is derived from an EMBL/GenBank/DDBJ whole genome shotgun (WGS) entry which is preliminary data.</text>
</comment>